<dbReference type="Pfam" id="PF03099">
    <property type="entry name" value="BPL_LplA_LipB"/>
    <property type="match status" value="1"/>
</dbReference>
<dbReference type="NCBIfam" id="TIGR00121">
    <property type="entry name" value="birA_ligase"/>
    <property type="match status" value="1"/>
</dbReference>
<dbReference type="Proteomes" id="UP000005439">
    <property type="component" value="Chromosome"/>
</dbReference>
<dbReference type="GO" id="GO:0016740">
    <property type="term" value="F:transferase activity"/>
    <property type="evidence" value="ECO:0007669"/>
    <property type="project" value="UniProtKB-ARBA"/>
</dbReference>
<reference evidence="6" key="1">
    <citation type="submission" date="2011-12" db="EMBL/GenBank/DDBJ databases">
        <title>The complete genome of chromosome of Sulfobacillus acidophilus DSM 10332.</title>
        <authorList>
            <person name="Lucas S."/>
            <person name="Han J."/>
            <person name="Lapidus A."/>
            <person name="Bruce D."/>
            <person name="Goodwin L."/>
            <person name="Pitluck S."/>
            <person name="Peters L."/>
            <person name="Kyrpides N."/>
            <person name="Mavromatis K."/>
            <person name="Ivanova N."/>
            <person name="Mikhailova N."/>
            <person name="Chertkov O."/>
            <person name="Saunders E."/>
            <person name="Detter J.C."/>
            <person name="Tapia R."/>
            <person name="Han C."/>
            <person name="Land M."/>
            <person name="Hauser L."/>
            <person name="Markowitz V."/>
            <person name="Cheng J.-F."/>
            <person name="Hugenholtz P."/>
            <person name="Woyke T."/>
            <person name="Wu D."/>
            <person name="Pukall R."/>
            <person name="Gehrich-Schroeter G."/>
            <person name="Schneider S."/>
            <person name="Klenk H.-P."/>
            <person name="Eisen J.A."/>
        </authorList>
    </citation>
    <scope>NUCLEOTIDE SEQUENCE [LARGE SCALE GENOMIC DNA]</scope>
    <source>
        <strain evidence="6">ATCC 700253 / DSM 10332 / NAL</strain>
    </source>
</reference>
<protein>
    <recommendedName>
        <fullName evidence="3">biotin--[biotin carboxyl-carrier protein] ligase</fullName>
        <ecNumber evidence="3">6.3.4.15</ecNumber>
    </recommendedName>
</protein>
<evidence type="ECO:0000259" key="4">
    <source>
        <dbReference type="PROSITE" id="PS51733"/>
    </source>
</evidence>
<dbReference type="EMBL" id="CP003179">
    <property type="protein sequence ID" value="AEW03781.1"/>
    <property type="molecule type" value="Genomic_DNA"/>
</dbReference>
<dbReference type="GO" id="GO:0004077">
    <property type="term" value="F:biotin--[biotin carboxyl-carrier protein] ligase activity"/>
    <property type="evidence" value="ECO:0007669"/>
    <property type="project" value="UniProtKB-EC"/>
</dbReference>
<dbReference type="PANTHER" id="PTHR12835">
    <property type="entry name" value="BIOTIN PROTEIN LIGASE"/>
    <property type="match status" value="1"/>
</dbReference>
<dbReference type="EC" id="6.3.4.15" evidence="3"/>
<dbReference type="HOGENOM" id="CLU_051096_3_0_9"/>
<reference evidence="5 6" key="2">
    <citation type="journal article" date="2012" name="Stand. Genomic Sci.">
        <title>Complete genome sequence of the moderately thermophilic mineral-sulfide-oxidizing firmicute Sulfobacillus acidophilus type strain (NAL(T)).</title>
        <authorList>
            <person name="Anderson I."/>
            <person name="Chertkov O."/>
            <person name="Chen A."/>
            <person name="Saunders E."/>
            <person name="Lapidus A."/>
            <person name="Nolan M."/>
            <person name="Lucas S."/>
            <person name="Hammon N."/>
            <person name="Deshpande S."/>
            <person name="Cheng J.F."/>
            <person name="Han C."/>
            <person name="Tapia R."/>
            <person name="Goodwin L.A."/>
            <person name="Pitluck S."/>
            <person name="Liolios K."/>
            <person name="Pagani I."/>
            <person name="Ivanova N."/>
            <person name="Mikhailova N."/>
            <person name="Pati A."/>
            <person name="Palaniappan K."/>
            <person name="Land M."/>
            <person name="Pan C."/>
            <person name="Rohde M."/>
            <person name="Pukall R."/>
            <person name="Goker M."/>
            <person name="Detter J.C."/>
            <person name="Woyke T."/>
            <person name="Bristow J."/>
            <person name="Eisen J.A."/>
            <person name="Markowitz V."/>
            <person name="Hugenholtz P."/>
            <person name="Kyrpides N.C."/>
            <person name="Klenk H.P."/>
            <person name="Mavromatis K."/>
        </authorList>
    </citation>
    <scope>NUCLEOTIDE SEQUENCE [LARGE SCALE GENOMIC DNA]</scope>
    <source>
        <strain evidence="6">ATCC 700253 / DSM 10332 / NAL</strain>
    </source>
</reference>
<name>G8TWT3_SULAD</name>
<dbReference type="GO" id="GO:0005737">
    <property type="term" value="C:cytoplasm"/>
    <property type="evidence" value="ECO:0007669"/>
    <property type="project" value="TreeGrafter"/>
</dbReference>
<proteinExistence type="predicted"/>
<keyword evidence="1 5" id="KW-0436">Ligase</keyword>
<dbReference type="PROSITE" id="PS51733">
    <property type="entry name" value="BPL_LPL_CATALYTIC"/>
    <property type="match status" value="1"/>
</dbReference>
<evidence type="ECO:0000313" key="5">
    <source>
        <dbReference type="EMBL" id="AEW03781.1"/>
    </source>
</evidence>
<organism evidence="5 6">
    <name type="scientific">Sulfobacillus acidophilus (strain ATCC 700253 / DSM 10332 / NAL)</name>
    <dbReference type="NCBI Taxonomy" id="679936"/>
    <lineage>
        <taxon>Bacteria</taxon>
        <taxon>Bacillati</taxon>
        <taxon>Bacillota</taxon>
        <taxon>Clostridia</taxon>
        <taxon>Eubacteriales</taxon>
        <taxon>Clostridiales Family XVII. Incertae Sedis</taxon>
        <taxon>Sulfobacillus</taxon>
    </lineage>
</organism>
<evidence type="ECO:0000256" key="1">
    <source>
        <dbReference type="ARBA" id="ARBA00022598"/>
    </source>
</evidence>
<dbReference type="SUPFAM" id="SSF55681">
    <property type="entry name" value="Class II aaRS and biotin synthetases"/>
    <property type="match status" value="1"/>
</dbReference>
<dbReference type="GO" id="GO:0009249">
    <property type="term" value="P:protein lipoylation"/>
    <property type="evidence" value="ECO:0007669"/>
    <property type="project" value="UniProtKB-ARBA"/>
</dbReference>
<keyword evidence="2" id="KW-0092">Biotin</keyword>
<dbReference type="InterPro" id="IPR004143">
    <property type="entry name" value="BPL_LPL_catalytic"/>
</dbReference>
<dbReference type="Gene3D" id="3.30.930.10">
    <property type="entry name" value="Bira Bifunctional Protein, Domain 2"/>
    <property type="match status" value="1"/>
</dbReference>
<dbReference type="STRING" id="679936.Sulac_0209"/>
<dbReference type="AlphaFoldDB" id="G8TWT3"/>
<dbReference type="PANTHER" id="PTHR12835:SF5">
    <property type="entry name" value="BIOTIN--PROTEIN LIGASE"/>
    <property type="match status" value="1"/>
</dbReference>
<keyword evidence="6" id="KW-1185">Reference proteome</keyword>
<evidence type="ECO:0000256" key="3">
    <source>
        <dbReference type="ARBA" id="ARBA00024227"/>
    </source>
</evidence>
<evidence type="ECO:0000313" key="6">
    <source>
        <dbReference type="Proteomes" id="UP000005439"/>
    </source>
</evidence>
<dbReference type="InterPro" id="IPR003142">
    <property type="entry name" value="BPL_C"/>
</dbReference>
<dbReference type="KEGG" id="sap:Sulac_0209"/>
<dbReference type="Gene3D" id="2.30.30.100">
    <property type="match status" value="1"/>
</dbReference>
<dbReference type="InterPro" id="IPR045864">
    <property type="entry name" value="aa-tRNA-synth_II/BPL/LPL"/>
</dbReference>
<sequence>MGGFSSQYRPVVEQLATRWVGHPTELFDSIDSTNRYLKQVVERGSASPGQAVWADQQVEGRGRRDRSWWSPPGLNIYTSVAVVLPDDRTPSLVSLLAGVALVNAVNELSHASVAALKWPNDCVIEGYKFAGVLVEAVPLDRLWAVIGMGINVNQPPHPEFPHALSLKEALGRSFDRGTLWEHLMRSLEEAFDSWRREGDAWVLDQWTRRSATLGQDVAIIEPGRPVWFGFAERVDADGGLWVRRDGVPVKIMAGDVSVRRPDGSYS</sequence>
<evidence type="ECO:0000256" key="2">
    <source>
        <dbReference type="ARBA" id="ARBA00023267"/>
    </source>
</evidence>
<dbReference type="PATRIC" id="fig|679936.5.peg.213"/>
<dbReference type="CDD" id="cd16442">
    <property type="entry name" value="BPL"/>
    <property type="match status" value="1"/>
</dbReference>
<accession>G8TWT3</accession>
<dbReference type="Pfam" id="PF02237">
    <property type="entry name" value="BPL_C"/>
    <property type="match status" value="1"/>
</dbReference>
<dbReference type="InterPro" id="IPR004408">
    <property type="entry name" value="Biotin_CoA_COase_ligase"/>
</dbReference>
<feature type="domain" description="BPL/LPL catalytic" evidence="4">
    <location>
        <begin position="25"/>
        <end position="195"/>
    </location>
</feature>
<gene>
    <name evidence="5" type="ordered locus">Sulac_0209</name>
</gene>